<keyword evidence="2" id="KW-1185">Reference proteome</keyword>
<organism evidence="1 2">
    <name type="scientific">Kingdonia uniflora</name>
    <dbReference type="NCBI Taxonomy" id="39325"/>
    <lineage>
        <taxon>Eukaryota</taxon>
        <taxon>Viridiplantae</taxon>
        <taxon>Streptophyta</taxon>
        <taxon>Embryophyta</taxon>
        <taxon>Tracheophyta</taxon>
        <taxon>Spermatophyta</taxon>
        <taxon>Magnoliopsida</taxon>
        <taxon>Ranunculales</taxon>
        <taxon>Circaeasteraceae</taxon>
        <taxon>Kingdonia</taxon>
    </lineage>
</organism>
<comment type="caution">
    <text evidence="1">The sequence shown here is derived from an EMBL/GenBank/DDBJ whole genome shotgun (WGS) entry which is preliminary data.</text>
</comment>
<dbReference type="AlphaFoldDB" id="A0A7J7N838"/>
<gene>
    <name evidence="1" type="ORF">GIB67_025160</name>
</gene>
<sequence length="157" mass="17671">MSQHLSPVDLEALRTFGFVGYNQFVMYESKMTYAEYYSSMTIEVGHLLTNLQRMENIDLFGVSALRSGITPVVITSAEEASCDPHSPLEGVTVYASLLRLRRVVEPESRFMTLSTSNYISMWWRYHMEATLELGRGPVGMAFDPRQPVVAAGASYWG</sequence>
<evidence type="ECO:0000313" key="1">
    <source>
        <dbReference type="EMBL" id="KAF6163296.1"/>
    </source>
</evidence>
<protein>
    <submittedName>
        <fullName evidence="1">Uncharacterized protein</fullName>
    </submittedName>
</protein>
<evidence type="ECO:0000313" key="2">
    <source>
        <dbReference type="Proteomes" id="UP000541444"/>
    </source>
</evidence>
<dbReference type="Proteomes" id="UP000541444">
    <property type="component" value="Unassembled WGS sequence"/>
</dbReference>
<reference evidence="1 2" key="1">
    <citation type="journal article" date="2020" name="IScience">
        <title>Genome Sequencing of the Endangered Kingdonia uniflora (Circaeasteraceae, Ranunculales) Reveals Potential Mechanisms of Evolutionary Specialization.</title>
        <authorList>
            <person name="Sun Y."/>
            <person name="Deng T."/>
            <person name="Zhang A."/>
            <person name="Moore M.J."/>
            <person name="Landis J.B."/>
            <person name="Lin N."/>
            <person name="Zhang H."/>
            <person name="Zhang X."/>
            <person name="Huang J."/>
            <person name="Zhang X."/>
            <person name="Sun H."/>
            <person name="Wang H."/>
        </authorList>
    </citation>
    <scope>NUCLEOTIDE SEQUENCE [LARGE SCALE GENOMIC DNA]</scope>
    <source>
        <strain evidence="1">TB1705</strain>
        <tissue evidence="1">Leaf</tissue>
    </source>
</reference>
<name>A0A7J7N838_9MAGN</name>
<dbReference type="EMBL" id="JACGCM010000999">
    <property type="protein sequence ID" value="KAF6163296.1"/>
    <property type="molecule type" value="Genomic_DNA"/>
</dbReference>
<accession>A0A7J7N838</accession>
<proteinExistence type="predicted"/>